<evidence type="ECO:0000313" key="10">
    <source>
        <dbReference type="Proteomes" id="UP000269542"/>
    </source>
</evidence>
<dbReference type="RefSeq" id="WP_126416467.1">
    <property type="nucleotide sequence ID" value="NZ_LR134476.1"/>
</dbReference>
<evidence type="ECO:0000256" key="5">
    <source>
        <dbReference type="ARBA" id="ARBA00022801"/>
    </source>
</evidence>
<keyword evidence="2 7" id="KW-0819">tRNA processing</keyword>
<evidence type="ECO:0000256" key="2">
    <source>
        <dbReference type="ARBA" id="ARBA00022694"/>
    </source>
</evidence>
<comment type="subunit">
    <text evidence="7">Consists of a catalytic RNA component (M1 or rnpB) and a protein subunit.</text>
</comment>
<reference evidence="9 10" key="1">
    <citation type="submission" date="2018-12" db="EMBL/GenBank/DDBJ databases">
        <authorList>
            <consortium name="Pathogen Informatics"/>
        </authorList>
    </citation>
    <scope>NUCLEOTIDE SEQUENCE [LARGE SCALE GENOMIC DNA]</scope>
    <source>
        <strain evidence="9 10">NCTC13354</strain>
    </source>
</reference>
<dbReference type="InterPro" id="IPR014721">
    <property type="entry name" value="Ribsml_uS5_D2-typ_fold_subgr"/>
</dbReference>
<proteinExistence type="inferred from homology"/>
<dbReference type="GO" id="GO:0000049">
    <property type="term" value="F:tRNA binding"/>
    <property type="evidence" value="ECO:0007669"/>
    <property type="project" value="UniProtKB-UniRule"/>
</dbReference>
<dbReference type="Pfam" id="PF00825">
    <property type="entry name" value="Ribonuclease_P"/>
    <property type="match status" value="1"/>
</dbReference>
<comment type="function">
    <text evidence="1 7">RNaseP catalyzes the removal of the 5'-leader sequence from pre-tRNA to produce the mature 5'-terminus. It can also cleave other RNA substrates such as 4.5S RNA. The protein component plays an auxiliary but essential role in vivo by binding to the 5'-leader sequence and broadening the substrate specificity of the ribozyme.</text>
</comment>
<dbReference type="GO" id="GO:0004526">
    <property type="term" value="F:ribonuclease P activity"/>
    <property type="evidence" value="ECO:0007669"/>
    <property type="project" value="UniProtKB-UniRule"/>
</dbReference>
<evidence type="ECO:0000256" key="1">
    <source>
        <dbReference type="ARBA" id="ARBA00002663"/>
    </source>
</evidence>
<comment type="catalytic activity">
    <reaction evidence="7">
        <text>Endonucleolytic cleavage of RNA, removing 5'-extranucleotides from tRNA precursor.</text>
        <dbReference type="EC" id="3.1.26.5"/>
    </reaction>
</comment>
<evidence type="ECO:0000256" key="3">
    <source>
        <dbReference type="ARBA" id="ARBA00022722"/>
    </source>
</evidence>
<evidence type="ECO:0000313" key="9">
    <source>
        <dbReference type="EMBL" id="VEI13346.1"/>
    </source>
</evidence>
<dbReference type="KEGG" id="tbw:NCTC13354_01058"/>
<dbReference type="GO" id="GO:0001682">
    <property type="term" value="P:tRNA 5'-leader removal"/>
    <property type="evidence" value="ECO:0007669"/>
    <property type="project" value="UniProtKB-UniRule"/>
</dbReference>
<evidence type="ECO:0000256" key="7">
    <source>
        <dbReference type="HAMAP-Rule" id="MF_00227"/>
    </source>
</evidence>
<sequence length="112" mass="12457">MLPAVNRMRRTEDFRFAARTGLRRANRYFVLHVVEGEPGAGLLVGFTVSKKVGNAVVRNQVRRRLRHIMRDYLDIPAAMVVIRALPASAGTSSSVLRTALHKEFVALGLADE</sequence>
<dbReference type="PROSITE" id="PS00648">
    <property type="entry name" value="RIBONUCLEASE_P"/>
    <property type="match status" value="1"/>
</dbReference>
<dbReference type="AlphaFoldDB" id="A0A3S4Z5E7"/>
<keyword evidence="3 7" id="KW-0540">Nuclease</keyword>
<dbReference type="GO" id="GO:0042781">
    <property type="term" value="F:3'-tRNA processing endoribonuclease activity"/>
    <property type="evidence" value="ECO:0007669"/>
    <property type="project" value="TreeGrafter"/>
</dbReference>
<dbReference type="OrthoDB" id="196964at2"/>
<organism evidence="9 10">
    <name type="scientific">Trueperella bialowiezensis</name>
    <dbReference type="NCBI Taxonomy" id="312285"/>
    <lineage>
        <taxon>Bacteria</taxon>
        <taxon>Bacillati</taxon>
        <taxon>Actinomycetota</taxon>
        <taxon>Actinomycetes</taxon>
        <taxon>Actinomycetales</taxon>
        <taxon>Actinomycetaceae</taxon>
        <taxon>Trueperella</taxon>
    </lineage>
</organism>
<keyword evidence="5 7" id="KW-0378">Hydrolase</keyword>
<dbReference type="PANTHER" id="PTHR33992:SF1">
    <property type="entry name" value="RIBONUCLEASE P PROTEIN COMPONENT"/>
    <property type="match status" value="1"/>
</dbReference>
<dbReference type="SUPFAM" id="SSF54211">
    <property type="entry name" value="Ribosomal protein S5 domain 2-like"/>
    <property type="match status" value="1"/>
</dbReference>
<dbReference type="EMBL" id="LR134476">
    <property type="protein sequence ID" value="VEI13346.1"/>
    <property type="molecule type" value="Genomic_DNA"/>
</dbReference>
<dbReference type="PANTHER" id="PTHR33992">
    <property type="entry name" value="RIBONUCLEASE P PROTEIN COMPONENT"/>
    <property type="match status" value="1"/>
</dbReference>
<evidence type="ECO:0000256" key="6">
    <source>
        <dbReference type="ARBA" id="ARBA00022884"/>
    </source>
</evidence>
<evidence type="ECO:0000256" key="4">
    <source>
        <dbReference type="ARBA" id="ARBA00022759"/>
    </source>
</evidence>
<keyword evidence="10" id="KW-1185">Reference proteome</keyword>
<protein>
    <recommendedName>
        <fullName evidence="7 8">Ribonuclease P protein component</fullName>
        <shortName evidence="7">RNase P protein</shortName>
        <shortName evidence="7">RNaseP protein</shortName>
        <ecNumber evidence="7 8">3.1.26.5</ecNumber>
    </recommendedName>
    <alternativeName>
        <fullName evidence="7">Protein C5</fullName>
    </alternativeName>
</protein>
<dbReference type="GO" id="GO:0030677">
    <property type="term" value="C:ribonuclease P complex"/>
    <property type="evidence" value="ECO:0007669"/>
    <property type="project" value="TreeGrafter"/>
</dbReference>
<comment type="similarity">
    <text evidence="7">Belongs to the RnpA family.</text>
</comment>
<evidence type="ECO:0000256" key="8">
    <source>
        <dbReference type="NCBIfam" id="TIGR00188"/>
    </source>
</evidence>
<keyword evidence="4 7" id="KW-0255">Endonuclease</keyword>
<dbReference type="InterPro" id="IPR000100">
    <property type="entry name" value="RNase_P"/>
</dbReference>
<name>A0A3S4Z5E7_9ACTO</name>
<dbReference type="NCBIfam" id="TIGR00188">
    <property type="entry name" value="rnpA"/>
    <property type="match status" value="1"/>
</dbReference>
<accession>A0A3S4Z5E7</accession>
<keyword evidence="6 7" id="KW-0694">RNA-binding</keyword>
<dbReference type="HAMAP" id="MF_00227">
    <property type="entry name" value="RNase_P"/>
    <property type="match status" value="1"/>
</dbReference>
<dbReference type="Gene3D" id="3.30.230.10">
    <property type="match status" value="1"/>
</dbReference>
<dbReference type="InterPro" id="IPR020568">
    <property type="entry name" value="Ribosomal_Su5_D2-typ_SF"/>
</dbReference>
<dbReference type="InterPro" id="IPR020539">
    <property type="entry name" value="RNase_P_CS"/>
</dbReference>
<gene>
    <name evidence="7 9" type="primary">rnpA</name>
    <name evidence="9" type="ORF">NCTC13354_01058</name>
</gene>
<dbReference type="Proteomes" id="UP000269542">
    <property type="component" value="Chromosome"/>
</dbReference>
<dbReference type="EC" id="3.1.26.5" evidence="7 8"/>